<reference evidence="10" key="1">
    <citation type="journal article" date="2019" name="Int. J. Syst. Evol. Microbiol.">
        <title>The Global Catalogue of Microorganisms (GCM) 10K type strain sequencing project: providing services to taxonomists for standard genome sequencing and annotation.</title>
        <authorList>
            <consortium name="The Broad Institute Genomics Platform"/>
            <consortium name="The Broad Institute Genome Sequencing Center for Infectious Disease"/>
            <person name="Wu L."/>
            <person name="Ma J."/>
        </authorList>
    </citation>
    <scope>NUCLEOTIDE SEQUENCE [LARGE SCALE GENOMIC DNA]</scope>
    <source>
        <strain evidence="10">CGMCC 4.7181</strain>
    </source>
</reference>
<feature type="chain" id="PRO_5046382023" description="Gram-positive cocci surface proteins LPxTG domain-containing protein" evidence="7">
    <location>
        <begin position="33"/>
        <end position="784"/>
    </location>
</feature>
<feature type="signal peptide" evidence="7">
    <location>
        <begin position="1"/>
        <end position="32"/>
    </location>
</feature>
<keyword evidence="2" id="KW-0964">Secreted</keyword>
<keyword evidence="4" id="KW-0572">Peptidoglycan-anchor</keyword>
<sequence length="784" mass="77340">MRFTINRGAKLGAFGAAVALVAGGVVAAPAFAADAAPKASLDAVAAEAFQVPGVVAVVTNGNGIQIKVVDESGEGGLTALSATSTTEVPSAEAIAAKFSNVTVVPGEEIKPLAADDVVGGAGYMSLDSEGNINGACSIGFTAWNPAGEPSLVSAGHCQTEVQAGANPSVLTALSQPSTDEAVGGPGFMPLDGEVLGEFSWSQFGGPGNSTYDPSTEVTEETLANTTDVAFIDSLNEKYNTLPAVTDWTTAASDDLAASTNPVRGVRSAEVGDVITTSGRTTGSHQGTVVEVGYGNIDGHIVYGFGAENNGSEDFAMPGDSGGGILVGDQAVGIASGGGVGNYVWAADLPEALRVASANGANYQIALDIAEPAIADATAAKGDVFTGTAPAGSTVTVAGDITATAKADDAGNFSFAAPAEVGSFDITLSAKKGFDTSKTVKATVKTVNAPAAPKFTSPEANSVVADKASKISGTGEAGAKVTLTGDVEGSATVAADGTWSVEANLGAGSYEVSATQTRDGITSKKSTLKFQVVATPGAPEITSPANESSTTEAAPSITGTGVAGATVTLSGDAEGTATVDKDGNYSIATELGFGKYTVGVTQSVSGLTSETRWITFSVVPGAPSIVTPGDGASYAEGKLPAVIGESPLNGATVSVSLESANGSGLIGETTVEGGAWMVEFPEALAAGEYTISVTQSIDGVTSSAAKSTFTVAAENAGNGGGSEPTPAPSPEQTDEPTPAPTPGDNDGLAPTGATQNETVLPLAGGAALLMVAGAALLIARRKARA</sequence>
<keyword evidence="1" id="KW-0134">Cell wall</keyword>
<feature type="transmembrane region" description="Helical" evidence="6">
    <location>
        <begin position="758"/>
        <end position="778"/>
    </location>
</feature>
<name>A0ABQ2N2D7_9MICO</name>
<protein>
    <recommendedName>
        <fullName evidence="8">Gram-positive cocci surface proteins LPxTG domain-containing protein</fullName>
    </recommendedName>
</protein>
<dbReference type="InterPro" id="IPR013783">
    <property type="entry name" value="Ig-like_fold"/>
</dbReference>
<evidence type="ECO:0000313" key="9">
    <source>
        <dbReference type="EMBL" id="GGO65968.1"/>
    </source>
</evidence>
<dbReference type="EMBL" id="BMMQ01000008">
    <property type="protein sequence ID" value="GGO65968.1"/>
    <property type="molecule type" value="Genomic_DNA"/>
</dbReference>
<evidence type="ECO:0000256" key="3">
    <source>
        <dbReference type="ARBA" id="ARBA00022729"/>
    </source>
</evidence>
<evidence type="ECO:0000256" key="7">
    <source>
        <dbReference type="SAM" id="SignalP"/>
    </source>
</evidence>
<feature type="compositionally biased region" description="Polar residues" evidence="5">
    <location>
        <begin position="542"/>
        <end position="552"/>
    </location>
</feature>
<dbReference type="InterPro" id="IPR019931">
    <property type="entry name" value="LPXTG_anchor"/>
</dbReference>
<dbReference type="Gene3D" id="2.60.40.10">
    <property type="entry name" value="Immunoglobulins"/>
    <property type="match status" value="4"/>
</dbReference>
<dbReference type="CDD" id="cd21112">
    <property type="entry name" value="alphaLP-like"/>
    <property type="match status" value="1"/>
</dbReference>
<accession>A0ABQ2N2D7</accession>
<organism evidence="9 10">
    <name type="scientific">Microbacterium nanhaiense</name>
    <dbReference type="NCBI Taxonomy" id="1301026"/>
    <lineage>
        <taxon>Bacteria</taxon>
        <taxon>Bacillati</taxon>
        <taxon>Actinomycetota</taxon>
        <taxon>Actinomycetes</taxon>
        <taxon>Micrococcales</taxon>
        <taxon>Microbacteriaceae</taxon>
        <taxon>Microbacterium</taxon>
    </lineage>
</organism>
<keyword evidence="6" id="KW-0812">Transmembrane</keyword>
<dbReference type="InterPro" id="IPR043504">
    <property type="entry name" value="Peptidase_S1_PA_chymotrypsin"/>
</dbReference>
<evidence type="ECO:0000256" key="2">
    <source>
        <dbReference type="ARBA" id="ARBA00022525"/>
    </source>
</evidence>
<dbReference type="InterPro" id="IPR018114">
    <property type="entry name" value="TRYPSIN_HIS"/>
</dbReference>
<evidence type="ECO:0000313" key="10">
    <source>
        <dbReference type="Proteomes" id="UP000638043"/>
    </source>
</evidence>
<keyword evidence="6" id="KW-1133">Transmembrane helix</keyword>
<keyword evidence="3 7" id="KW-0732">Signal</keyword>
<evidence type="ECO:0000256" key="1">
    <source>
        <dbReference type="ARBA" id="ARBA00022512"/>
    </source>
</evidence>
<feature type="region of interest" description="Disordered" evidence="5">
    <location>
        <begin position="537"/>
        <end position="557"/>
    </location>
</feature>
<dbReference type="SUPFAM" id="SSF50494">
    <property type="entry name" value="Trypsin-like serine proteases"/>
    <property type="match status" value="1"/>
</dbReference>
<feature type="region of interest" description="Disordered" evidence="5">
    <location>
        <begin position="712"/>
        <end position="755"/>
    </location>
</feature>
<dbReference type="Gene3D" id="2.40.10.10">
    <property type="entry name" value="Trypsin-like serine proteases"/>
    <property type="match status" value="2"/>
</dbReference>
<dbReference type="PROSITE" id="PS50847">
    <property type="entry name" value="GRAM_POS_ANCHORING"/>
    <property type="match status" value="1"/>
</dbReference>
<evidence type="ECO:0000256" key="6">
    <source>
        <dbReference type="SAM" id="Phobius"/>
    </source>
</evidence>
<dbReference type="InterPro" id="IPR009003">
    <property type="entry name" value="Peptidase_S1_PA"/>
</dbReference>
<keyword evidence="10" id="KW-1185">Reference proteome</keyword>
<evidence type="ECO:0000259" key="8">
    <source>
        <dbReference type="PROSITE" id="PS50847"/>
    </source>
</evidence>
<evidence type="ECO:0000256" key="4">
    <source>
        <dbReference type="ARBA" id="ARBA00023088"/>
    </source>
</evidence>
<dbReference type="PROSITE" id="PS00134">
    <property type="entry name" value="TRYPSIN_HIS"/>
    <property type="match status" value="1"/>
</dbReference>
<comment type="caution">
    <text evidence="9">The sequence shown here is derived from an EMBL/GenBank/DDBJ whole genome shotgun (WGS) entry which is preliminary data.</text>
</comment>
<feature type="domain" description="Gram-positive cocci surface proteins LPxTG" evidence="8">
    <location>
        <begin position="747"/>
        <end position="784"/>
    </location>
</feature>
<dbReference type="Proteomes" id="UP000638043">
    <property type="component" value="Unassembled WGS sequence"/>
</dbReference>
<proteinExistence type="predicted"/>
<evidence type="ECO:0000256" key="5">
    <source>
        <dbReference type="SAM" id="MobiDB-lite"/>
    </source>
</evidence>
<gene>
    <name evidence="9" type="ORF">GCM10010910_24350</name>
</gene>
<keyword evidence="6" id="KW-0472">Membrane</keyword>